<dbReference type="PaxDb" id="67767-A0A0J7KGW8"/>
<organism evidence="2 3">
    <name type="scientific">Lasius niger</name>
    <name type="common">Black garden ant</name>
    <dbReference type="NCBI Taxonomy" id="67767"/>
    <lineage>
        <taxon>Eukaryota</taxon>
        <taxon>Metazoa</taxon>
        <taxon>Ecdysozoa</taxon>
        <taxon>Arthropoda</taxon>
        <taxon>Hexapoda</taxon>
        <taxon>Insecta</taxon>
        <taxon>Pterygota</taxon>
        <taxon>Neoptera</taxon>
        <taxon>Endopterygota</taxon>
        <taxon>Hymenoptera</taxon>
        <taxon>Apocrita</taxon>
        <taxon>Aculeata</taxon>
        <taxon>Formicoidea</taxon>
        <taxon>Formicidae</taxon>
        <taxon>Formicinae</taxon>
        <taxon>Lasius</taxon>
        <taxon>Lasius</taxon>
    </lineage>
</organism>
<protein>
    <submittedName>
        <fullName evidence="2">Uncharacterized protein</fullName>
    </submittedName>
</protein>
<evidence type="ECO:0000256" key="1">
    <source>
        <dbReference type="SAM" id="MobiDB-lite"/>
    </source>
</evidence>
<gene>
    <name evidence="2" type="ORF">RF55_10910</name>
</gene>
<keyword evidence="3" id="KW-1185">Reference proteome</keyword>
<sequence>MKGKWRHIRDNFLKFLNQGKSGDPASKKKKYIYADALSSLMNSLEKRKTCGNITESADEDDGNEKEKNDDCEEEFVRSPSEPGPCDV</sequence>
<dbReference type="AlphaFoldDB" id="A0A0J7KGW8"/>
<dbReference type="Proteomes" id="UP000036403">
    <property type="component" value="Unassembled WGS sequence"/>
</dbReference>
<dbReference type="EMBL" id="LBMM01007740">
    <property type="protein sequence ID" value="KMQ89461.1"/>
    <property type="molecule type" value="Genomic_DNA"/>
</dbReference>
<evidence type="ECO:0000313" key="3">
    <source>
        <dbReference type="Proteomes" id="UP000036403"/>
    </source>
</evidence>
<comment type="caution">
    <text evidence="2">The sequence shown here is derived from an EMBL/GenBank/DDBJ whole genome shotgun (WGS) entry which is preliminary data.</text>
</comment>
<dbReference type="OrthoDB" id="8118596at2759"/>
<evidence type="ECO:0000313" key="2">
    <source>
        <dbReference type="EMBL" id="KMQ89461.1"/>
    </source>
</evidence>
<proteinExistence type="predicted"/>
<name>A0A0J7KGW8_LASNI</name>
<reference evidence="2 3" key="1">
    <citation type="submission" date="2015-04" db="EMBL/GenBank/DDBJ databases">
        <title>Lasius niger genome sequencing.</title>
        <authorList>
            <person name="Konorov E.A."/>
            <person name="Nikitin M.A."/>
            <person name="Kirill M.V."/>
            <person name="Chang P."/>
        </authorList>
    </citation>
    <scope>NUCLEOTIDE SEQUENCE [LARGE SCALE GENOMIC DNA]</scope>
    <source>
        <tissue evidence="2">Whole</tissue>
    </source>
</reference>
<feature type="compositionally biased region" description="Acidic residues" evidence="1">
    <location>
        <begin position="56"/>
        <end position="73"/>
    </location>
</feature>
<accession>A0A0J7KGW8</accession>
<feature type="region of interest" description="Disordered" evidence="1">
    <location>
        <begin position="51"/>
        <end position="87"/>
    </location>
</feature>